<feature type="region of interest" description="Disordered" evidence="1">
    <location>
        <begin position="1"/>
        <end position="20"/>
    </location>
</feature>
<reference evidence="2" key="1">
    <citation type="submission" date="2021-04" db="EMBL/GenBank/DDBJ databases">
        <authorList>
            <consortium name="Wellcome Sanger Institute Data Sharing"/>
        </authorList>
    </citation>
    <scope>NUCLEOTIDE SEQUENCE [LARGE SCALE GENOMIC DNA]</scope>
</reference>
<dbReference type="Proteomes" id="UP000472264">
    <property type="component" value="Chromosome 4"/>
</dbReference>
<protein>
    <submittedName>
        <fullName evidence="2">Uncharacterized protein</fullName>
    </submittedName>
</protein>
<proteinExistence type="predicted"/>
<keyword evidence="3" id="KW-1185">Reference proteome</keyword>
<evidence type="ECO:0000313" key="3">
    <source>
        <dbReference type="Proteomes" id="UP000472264"/>
    </source>
</evidence>
<reference evidence="2" key="2">
    <citation type="submission" date="2025-08" db="UniProtKB">
        <authorList>
            <consortium name="Ensembl"/>
        </authorList>
    </citation>
    <scope>IDENTIFICATION</scope>
</reference>
<dbReference type="InParanoid" id="A0A665VBC6"/>
<evidence type="ECO:0000256" key="1">
    <source>
        <dbReference type="SAM" id="MobiDB-lite"/>
    </source>
</evidence>
<evidence type="ECO:0000313" key="2">
    <source>
        <dbReference type="Ensembl" id="ENSENLP00000029033.1"/>
    </source>
</evidence>
<sequence>MFVAHRQKQTVNLPQQVGGGSGCKEVALQQHSDVTTQNKKTTVRSKLPEAATHNATGQQAPPV</sequence>
<name>A0A665VBC6_ECHNA</name>
<accession>A0A665VBC6</accession>
<reference evidence="2" key="3">
    <citation type="submission" date="2025-09" db="UniProtKB">
        <authorList>
            <consortium name="Ensembl"/>
        </authorList>
    </citation>
    <scope>IDENTIFICATION</scope>
</reference>
<feature type="compositionally biased region" description="Polar residues" evidence="1">
    <location>
        <begin position="53"/>
        <end position="63"/>
    </location>
</feature>
<dbReference type="AlphaFoldDB" id="A0A665VBC6"/>
<feature type="compositionally biased region" description="Polar residues" evidence="1">
    <location>
        <begin position="30"/>
        <end position="40"/>
    </location>
</feature>
<dbReference type="Ensembl" id="ENSENLT00000029901.1">
    <property type="protein sequence ID" value="ENSENLP00000029033.1"/>
    <property type="gene ID" value="ENSENLG00000012964.1"/>
</dbReference>
<dbReference type="PROSITE" id="PS51257">
    <property type="entry name" value="PROKAR_LIPOPROTEIN"/>
    <property type="match status" value="1"/>
</dbReference>
<organism evidence="2 3">
    <name type="scientific">Echeneis naucrates</name>
    <name type="common">Live sharksucker</name>
    <dbReference type="NCBI Taxonomy" id="173247"/>
    <lineage>
        <taxon>Eukaryota</taxon>
        <taxon>Metazoa</taxon>
        <taxon>Chordata</taxon>
        <taxon>Craniata</taxon>
        <taxon>Vertebrata</taxon>
        <taxon>Euteleostomi</taxon>
        <taxon>Actinopterygii</taxon>
        <taxon>Neopterygii</taxon>
        <taxon>Teleostei</taxon>
        <taxon>Neoteleostei</taxon>
        <taxon>Acanthomorphata</taxon>
        <taxon>Carangaria</taxon>
        <taxon>Carangiformes</taxon>
        <taxon>Echeneidae</taxon>
        <taxon>Echeneis</taxon>
    </lineage>
</organism>
<feature type="region of interest" description="Disordered" evidence="1">
    <location>
        <begin position="30"/>
        <end position="63"/>
    </location>
</feature>